<dbReference type="PRINTS" id="PR00139">
    <property type="entry name" value="ASNGLNASE"/>
</dbReference>
<evidence type="ECO:0000256" key="6">
    <source>
        <dbReference type="PIRSR" id="PIRSR001220-2"/>
    </source>
</evidence>
<feature type="active site" evidence="8">
    <location>
        <position position="95"/>
    </location>
</feature>
<evidence type="ECO:0000256" key="1">
    <source>
        <dbReference type="ARBA" id="ARBA00010518"/>
    </source>
</evidence>
<dbReference type="InterPro" id="IPR006034">
    <property type="entry name" value="Asparaginase/glutaminase-like"/>
</dbReference>
<dbReference type="SFLD" id="SFLDS00057">
    <property type="entry name" value="Glutaminase/Asparaginase"/>
    <property type="match status" value="1"/>
</dbReference>
<dbReference type="PANTHER" id="PTHR11707:SF28">
    <property type="entry name" value="60 KDA LYSOPHOSPHOLIPASE"/>
    <property type="match status" value="1"/>
</dbReference>
<dbReference type="GO" id="GO:0006528">
    <property type="term" value="P:asparagine metabolic process"/>
    <property type="evidence" value="ECO:0007669"/>
    <property type="project" value="InterPro"/>
</dbReference>
<feature type="binding site" evidence="6">
    <location>
        <position position="60"/>
    </location>
    <ligand>
        <name>substrate</name>
    </ligand>
</feature>
<dbReference type="InterPro" id="IPR037152">
    <property type="entry name" value="L-asparaginase_N_sf"/>
</dbReference>
<evidence type="ECO:0000259" key="10">
    <source>
        <dbReference type="Pfam" id="PF17763"/>
    </source>
</evidence>
<sequence>MTNPSRIHVLSTGGTISCLHDENGDLIPTLSCADLINRAGFATGSGHPTITGEDIMTVDSSDITLEDIDFIIDRIRASATDSQIHADAVVVLHGTDTMEETAFAVARLCGDLSCPVVFTGAQRPADDDNPDGPLNLRAAVATAVKLLHFDTSGPCVRIAFGGQVLPAVGTTKWHTTDDEAFHHAENVDDFAVVASSQDGTIPRLAGLNVPIIDAYAGADGTFIEQLAATGIDGLVISALGSGNVPATMATALRALDVPVLVSTRVPEGGVHFVYGSTGGGADLARQGIRSAGNLRPSQARMWLLTELAVRA</sequence>
<dbReference type="GO" id="GO:0004067">
    <property type="term" value="F:asparaginase activity"/>
    <property type="evidence" value="ECO:0007669"/>
    <property type="project" value="UniProtKB-UniRule"/>
</dbReference>
<dbReference type="STRING" id="662755.CRES_0807"/>
<dbReference type="Gene3D" id="3.40.50.1170">
    <property type="entry name" value="L-asparaginase, N-terminal domain"/>
    <property type="match status" value="1"/>
</dbReference>
<dbReference type="Pfam" id="PF00710">
    <property type="entry name" value="Asparaginase"/>
    <property type="match status" value="1"/>
</dbReference>
<evidence type="ECO:0000259" key="9">
    <source>
        <dbReference type="Pfam" id="PF00710"/>
    </source>
</evidence>
<dbReference type="PROSITE" id="PS00144">
    <property type="entry name" value="ASN_GLN_ASE_1"/>
    <property type="match status" value="1"/>
</dbReference>
<dbReference type="HOGENOM" id="CLU_019134_1_0_11"/>
<feature type="active site" evidence="7">
    <location>
        <position position="15"/>
    </location>
</feature>
<dbReference type="InterPro" id="IPR027473">
    <property type="entry name" value="L-asparaginase_C"/>
</dbReference>
<dbReference type="InterPro" id="IPR020827">
    <property type="entry name" value="Asparaginase/glutaminase_AS1"/>
</dbReference>
<reference evidence="11 12" key="1">
    <citation type="journal article" date="2012" name="BMC Genomics">
        <title>Complete genome sequence, lifestyle, and multi-drug resistance of the human pathogen Corynebacterium resistens DSM 45100 isolated from blood samples of a leukemia patient.</title>
        <authorList>
            <person name="Schroder J."/>
            <person name="Maus I."/>
            <person name="Meyer K."/>
            <person name="Wordemann S."/>
            <person name="Blom J."/>
            <person name="Jaenicke S."/>
            <person name="Schneider J."/>
            <person name="Trost E."/>
            <person name="Tauch A."/>
        </authorList>
    </citation>
    <scope>NUCLEOTIDE SEQUENCE [LARGE SCALE GENOMIC DNA]</scope>
    <source>
        <strain evidence="12">DSM 45100 / JCM 12819 / CCUG 50093 / GTC 2026 / SICGH 158</strain>
    </source>
</reference>
<proteinExistence type="inferred from homology"/>
<dbReference type="Gene3D" id="3.40.50.40">
    <property type="match status" value="1"/>
</dbReference>
<dbReference type="RefSeq" id="WP_013888180.1">
    <property type="nucleotide sequence ID" value="NC_015673.1"/>
</dbReference>
<evidence type="ECO:0000256" key="7">
    <source>
        <dbReference type="PROSITE-ProRule" id="PRU10099"/>
    </source>
</evidence>
<dbReference type="AlphaFoldDB" id="F8E024"/>
<dbReference type="InterPro" id="IPR036152">
    <property type="entry name" value="Asp/glu_Ase-like_sf"/>
</dbReference>
<name>F8E024_CORRG</name>
<dbReference type="eggNOG" id="COG0252">
    <property type="taxonomic scope" value="Bacteria"/>
</dbReference>
<evidence type="ECO:0000313" key="11">
    <source>
        <dbReference type="EMBL" id="AEI09163.1"/>
    </source>
</evidence>
<gene>
    <name evidence="11" type="primary">ansA</name>
    <name evidence="11" type="ordered locus">CRES_0807</name>
</gene>
<keyword evidence="12" id="KW-1185">Reference proteome</keyword>
<evidence type="ECO:0000256" key="8">
    <source>
        <dbReference type="PROSITE-ProRule" id="PRU10100"/>
    </source>
</evidence>
<keyword evidence="3 11" id="KW-0378">Hydrolase</keyword>
<evidence type="ECO:0000256" key="2">
    <source>
        <dbReference type="ARBA" id="ARBA00012920"/>
    </source>
</evidence>
<dbReference type="SUPFAM" id="SSF53774">
    <property type="entry name" value="Glutaminase/Asparaginase"/>
    <property type="match status" value="1"/>
</dbReference>
<evidence type="ECO:0000256" key="5">
    <source>
        <dbReference type="PIRSR" id="PIRSR001220-1"/>
    </source>
</evidence>
<dbReference type="SMART" id="SM00870">
    <property type="entry name" value="Asparaginase"/>
    <property type="match status" value="1"/>
</dbReference>
<dbReference type="PIRSF" id="PIRSF500176">
    <property type="entry name" value="L_ASNase"/>
    <property type="match status" value="1"/>
</dbReference>
<feature type="binding site" evidence="6">
    <location>
        <begin position="95"/>
        <end position="96"/>
    </location>
    <ligand>
        <name>substrate</name>
    </ligand>
</feature>
<dbReference type="InterPro" id="IPR040919">
    <property type="entry name" value="Asparaginase_C"/>
</dbReference>
<dbReference type="OrthoDB" id="9788068at2"/>
<dbReference type="PROSITE" id="PS51732">
    <property type="entry name" value="ASN_GLN_ASE_3"/>
    <property type="match status" value="1"/>
</dbReference>
<comment type="catalytic activity">
    <reaction evidence="4">
        <text>L-asparagine + H2O = L-aspartate + NH4(+)</text>
        <dbReference type="Rhea" id="RHEA:21016"/>
        <dbReference type="ChEBI" id="CHEBI:15377"/>
        <dbReference type="ChEBI" id="CHEBI:28938"/>
        <dbReference type="ChEBI" id="CHEBI:29991"/>
        <dbReference type="ChEBI" id="CHEBI:58048"/>
        <dbReference type="EC" id="3.5.1.1"/>
    </reaction>
</comment>
<dbReference type="PANTHER" id="PTHR11707">
    <property type="entry name" value="L-ASPARAGINASE"/>
    <property type="match status" value="1"/>
</dbReference>
<dbReference type="KEGG" id="crd:CRES_0807"/>
<dbReference type="InterPro" id="IPR027474">
    <property type="entry name" value="L-asparaginase_N"/>
</dbReference>
<dbReference type="PROSITE" id="PS51257">
    <property type="entry name" value="PROKAR_LIPOPROTEIN"/>
    <property type="match status" value="1"/>
</dbReference>
<comment type="similarity">
    <text evidence="1">Belongs to the asparaginase 1 family.</text>
</comment>
<evidence type="ECO:0000313" key="12">
    <source>
        <dbReference type="Proteomes" id="UP000000492"/>
    </source>
</evidence>
<feature type="active site" description="O-isoaspartyl threonine intermediate" evidence="5">
    <location>
        <position position="15"/>
    </location>
</feature>
<dbReference type="CDD" id="cd08964">
    <property type="entry name" value="L-asparaginase_II"/>
    <property type="match status" value="1"/>
</dbReference>
<evidence type="ECO:0000256" key="3">
    <source>
        <dbReference type="ARBA" id="ARBA00022801"/>
    </source>
</evidence>
<dbReference type="InterPro" id="IPR027475">
    <property type="entry name" value="Asparaginase/glutaminase_AS2"/>
</dbReference>
<feature type="domain" description="L-asparaginase N-terminal" evidence="9">
    <location>
        <begin position="6"/>
        <end position="184"/>
    </location>
</feature>
<evidence type="ECO:0000256" key="4">
    <source>
        <dbReference type="ARBA" id="ARBA00049366"/>
    </source>
</evidence>
<dbReference type="PROSITE" id="PS00917">
    <property type="entry name" value="ASN_GLN_ASE_2"/>
    <property type="match status" value="1"/>
</dbReference>
<dbReference type="Proteomes" id="UP000000492">
    <property type="component" value="Chromosome"/>
</dbReference>
<dbReference type="EMBL" id="CP002857">
    <property type="protein sequence ID" value="AEI09163.1"/>
    <property type="molecule type" value="Genomic_DNA"/>
</dbReference>
<dbReference type="Pfam" id="PF17763">
    <property type="entry name" value="Asparaginase_C"/>
    <property type="match status" value="1"/>
</dbReference>
<accession>F8E024</accession>
<feature type="domain" description="Asparaginase/glutaminase C-terminal" evidence="10">
    <location>
        <begin position="208"/>
        <end position="304"/>
    </location>
</feature>
<dbReference type="PIRSF" id="PIRSF001220">
    <property type="entry name" value="L-ASNase_gatD"/>
    <property type="match status" value="1"/>
</dbReference>
<dbReference type="InterPro" id="IPR004550">
    <property type="entry name" value="AsnASE_II"/>
</dbReference>
<protein>
    <recommendedName>
        <fullName evidence="2">asparaginase</fullName>
        <ecNumber evidence="2">3.5.1.1</ecNumber>
    </recommendedName>
</protein>
<organism evidence="11 12">
    <name type="scientific">Corynebacterium resistens (strain DSM 45100 / JCM 12819 / GTC 2026 / SICGH 158)</name>
    <dbReference type="NCBI Taxonomy" id="662755"/>
    <lineage>
        <taxon>Bacteria</taxon>
        <taxon>Bacillati</taxon>
        <taxon>Actinomycetota</taxon>
        <taxon>Actinomycetes</taxon>
        <taxon>Mycobacteriales</taxon>
        <taxon>Corynebacteriaceae</taxon>
        <taxon>Corynebacterium</taxon>
    </lineage>
</organism>
<dbReference type="EC" id="3.5.1.1" evidence="2"/>